<dbReference type="SMART" id="SM00448">
    <property type="entry name" value="REC"/>
    <property type="match status" value="1"/>
</dbReference>
<dbReference type="PROSITE" id="PS50930">
    <property type="entry name" value="HTH_LYTTR"/>
    <property type="match status" value="1"/>
</dbReference>
<evidence type="ECO:0000313" key="6">
    <source>
        <dbReference type="Proteomes" id="UP000292136"/>
    </source>
</evidence>
<dbReference type="Proteomes" id="UP000292136">
    <property type="component" value="Unassembled WGS sequence"/>
</dbReference>
<dbReference type="SMART" id="SM00850">
    <property type="entry name" value="LytTR"/>
    <property type="match status" value="1"/>
</dbReference>
<dbReference type="Gene3D" id="2.40.50.1020">
    <property type="entry name" value="LytTr DNA-binding domain"/>
    <property type="match status" value="1"/>
</dbReference>
<dbReference type="InterPro" id="IPR039420">
    <property type="entry name" value="WalR-like"/>
</dbReference>
<sequence length="261" mass="29173">MTEPTPAPLSIVLVDDEAPARRRMGTLLEDLALELPTRVVGEAGDGEAALELIQQVQPDVVLVDIRMPKMDGLELARHLAGLPRPPAVIFATAYDSHAVQAFDLNAVDYLLKPVRLARLQAALEKARLVGPLTAERLAKVRQESGQGARRHFSCHERGRILLVPVQDVLYLKADLKYVTARTREREYLLDEALTHLEQEFAERFIRLHRSVLVAKDALAGFERGQGDGEEGGEQWLALLKEVPEKLPVSRRQWATVKQYAK</sequence>
<gene>
    <name evidence="5" type="ORF">EV678_1655</name>
</gene>
<dbReference type="RefSeq" id="WP_130459140.1">
    <property type="nucleotide sequence ID" value="NZ_SHKM01000001.1"/>
</dbReference>
<reference evidence="5 6" key="1">
    <citation type="submission" date="2019-02" db="EMBL/GenBank/DDBJ databases">
        <title>Genomic Encyclopedia of Type Strains, Phase IV (KMG-IV): sequencing the most valuable type-strain genomes for metagenomic binning, comparative biology and taxonomic classification.</title>
        <authorList>
            <person name="Goeker M."/>
        </authorList>
    </citation>
    <scope>NUCLEOTIDE SEQUENCE [LARGE SCALE GENOMIC DNA]</scope>
    <source>
        <strain evidence="5 6">DSM 21223</strain>
    </source>
</reference>
<dbReference type="EMBL" id="SHKM01000001">
    <property type="protein sequence ID" value="RZT90833.1"/>
    <property type="molecule type" value="Genomic_DNA"/>
</dbReference>
<keyword evidence="2" id="KW-0597">Phosphoprotein</keyword>
<evidence type="ECO:0000256" key="1">
    <source>
        <dbReference type="ARBA" id="ARBA00023125"/>
    </source>
</evidence>
<dbReference type="PANTHER" id="PTHR48111:SF69">
    <property type="entry name" value="RESPONSE REGULATOR RECEIVER"/>
    <property type="match status" value="1"/>
</dbReference>
<dbReference type="Pfam" id="PF00072">
    <property type="entry name" value="Response_reg"/>
    <property type="match status" value="1"/>
</dbReference>
<feature type="domain" description="Response regulatory" evidence="3">
    <location>
        <begin position="10"/>
        <end position="127"/>
    </location>
</feature>
<dbReference type="Gene3D" id="3.40.50.2300">
    <property type="match status" value="1"/>
</dbReference>
<protein>
    <submittedName>
        <fullName evidence="5">LytTR family two component transcriptional regulator</fullName>
    </submittedName>
</protein>
<keyword evidence="1" id="KW-0238">DNA-binding</keyword>
<evidence type="ECO:0000259" key="4">
    <source>
        <dbReference type="PROSITE" id="PS50930"/>
    </source>
</evidence>
<evidence type="ECO:0000313" key="5">
    <source>
        <dbReference type="EMBL" id="RZT90833.1"/>
    </source>
</evidence>
<feature type="domain" description="HTH LytTR-type" evidence="4">
    <location>
        <begin position="152"/>
        <end position="261"/>
    </location>
</feature>
<keyword evidence="6" id="KW-1185">Reference proteome</keyword>
<accession>A0ABY0IUW3</accession>
<evidence type="ECO:0000259" key="3">
    <source>
        <dbReference type="PROSITE" id="PS50110"/>
    </source>
</evidence>
<dbReference type="InterPro" id="IPR007492">
    <property type="entry name" value="LytTR_DNA-bd_dom"/>
</dbReference>
<dbReference type="InterPro" id="IPR011006">
    <property type="entry name" value="CheY-like_superfamily"/>
</dbReference>
<organism evidence="5 6">
    <name type="scientific">Azospira oryzae</name>
    <dbReference type="NCBI Taxonomy" id="146939"/>
    <lineage>
        <taxon>Bacteria</taxon>
        <taxon>Pseudomonadati</taxon>
        <taxon>Pseudomonadota</taxon>
        <taxon>Betaproteobacteria</taxon>
        <taxon>Rhodocyclales</taxon>
        <taxon>Rhodocyclaceae</taxon>
        <taxon>Azospira</taxon>
    </lineage>
</organism>
<dbReference type="SUPFAM" id="SSF52172">
    <property type="entry name" value="CheY-like"/>
    <property type="match status" value="1"/>
</dbReference>
<comment type="caution">
    <text evidence="5">The sequence shown here is derived from an EMBL/GenBank/DDBJ whole genome shotgun (WGS) entry which is preliminary data.</text>
</comment>
<dbReference type="Pfam" id="PF04397">
    <property type="entry name" value="LytTR"/>
    <property type="match status" value="1"/>
</dbReference>
<dbReference type="InterPro" id="IPR001789">
    <property type="entry name" value="Sig_transdc_resp-reg_receiver"/>
</dbReference>
<evidence type="ECO:0000256" key="2">
    <source>
        <dbReference type="PROSITE-ProRule" id="PRU00169"/>
    </source>
</evidence>
<dbReference type="PANTHER" id="PTHR48111">
    <property type="entry name" value="REGULATOR OF RPOS"/>
    <property type="match status" value="1"/>
</dbReference>
<name>A0ABY0IUW3_9RHOO</name>
<proteinExistence type="predicted"/>
<dbReference type="PROSITE" id="PS50110">
    <property type="entry name" value="RESPONSE_REGULATORY"/>
    <property type="match status" value="1"/>
</dbReference>
<feature type="modified residue" description="4-aspartylphosphate" evidence="2">
    <location>
        <position position="64"/>
    </location>
</feature>